<dbReference type="Proteomes" id="UP000238565">
    <property type="component" value="Unassembled WGS sequence"/>
</dbReference>
<dbReference type="Gene3D" id="2.40.160.60">
    <property type="entry name" value="Outer membrane protein transport protein (OMPP1/FadL/TodX)"/>
    <property type="match status" value="1"/>
</dbReference>
<comment type="caution">
    <text evidence="2">The sequence shown here is derived from an EMBL/GenBank/DDBJ whole genome shotgun (WGS) entry which is preliminary data.</text>
</comment>
<name>A0A2S7I7T9_9FLAO</name>
<accession>A0A2S7I7T9</accession>
<dbReference type="SUPFAM" id="SSF56935">
    <property type="entry name" value="Porins"/>
    <property type="match status" value="1"/>
</dbReference>
<protein>
    <submittedName>
        <fullName evidence="2">Hemin receptor</fullName>
    </submittedName>
</protein>
<sequence length="463" mass="50988">MFKKSLTILSIASAFYLQAQDVSIIRNSVDIYSANPLTGSAKFNAMAGSMGALGGDLSAINTNPASVGVFITGNVSGTLAVNNSKTTSSFSNVANSYKLNNADLGQLGGVAVFATSGNTPWKFINFGVNYTNQNLEEYIETPANSSYKFQDSNLVDTNGNPVTGTFTSLGHAYDRTGNLTNMNIAFGGNYDNKFYVGGSLNFKGATIEQYDSSRLALDVDNNNSYVLNKQGTPYTEDSNGFSVSAGIIGKINNNIRLGASIESPTWWTQYRTYSEVNEDNLGYYFDYYDEDRKFTSPMKATLSGAFVMNKNFALNVDYSLGLTKPKYKVQGPAETQLNDFFQSEYKNLSELRVGGEYRYNNFRLRGGYGISNSPFEKRANFDDLYVGKRETLGVGFGFDFKSFYIDAAYNKITTNSTNVYGDGNYYSLANNGDVEFFTNNPNTFTSKLEDVKNNVTLTLGWKF</sequence>
<evidence type="ECO:0000313" key="2">
    <source>
        <dbReference type="EMBL" id="PPZ92599.1"/>
    </source>
</evidence>
<evidence type="ECO:0000313" key="3">
    <source>
        <dbReference type="Proteomes" id="UP000238565"/>
    </source>
</evidence>
<feature type="chain" id="PRO_5015398109" evidence="1">
    <location>
        <begin position="20"/>
        <end position="463"/>
    </location>
</feature>
<feature type="signal peptide" evidence="1">
    <location>
        <begin position="1"/>
        <end position="19"/>
    </location>
</feature>
<dbReference type="AlphaFoldDB" id="A0A2S7I7T9"/>
<organism evidence="2 3">
    <name type="scientific">Cloacibacterium normanense</name>
    <dbReference type="NCBI Taxonomy" id="237258"/>
    <lineage>
        <taxon>Bacteria</taxon>
        <taxon>Pseudomonadati</taxon>
        <taxon>Bacteroidota</taxon>
        <taxon>Flavobacteriia</taxon>
        <taxon>Flavobacteriales</taxon>
        <taxon>Weeksellaceae</taxon>
    </lineage>
</organism>
<reference evidence="2 3" key="1">
    <citation type="submission" date="2018-02" db="EMBL/GenBank/DDBJ databases">
        <title>Draft genome sequence of bacterial isolates from marine environment.</title>
        <authorList>
            <person name="Singh S.K."/>
            <person name="Hill R."/>
            <person name="Major S."/>
            <person name="Cai H."/>
            <person name="Li Y."/>
        </authorList>
    </citation>
    <scope>NUCLEOTIDE SEQUENCE [LARGE SCALE GENOMIC DNA]</scope>
    <source>
        <strain evidence="2 3">IMET F</strain>
    </source>
</reference>
<keyword evidence="2" id="KW-0675">Receptor</keyword>
<gene>
    <name evidence="2" type="ORF">C3729_00870</name>
</gene>
<dbReference type="RefSeq" id="WP_104792411.1">
    <property type="nucleotide sequence ID" value="NZ_PTPZ01000001.1"/>
</dbReference>
<evidence type="ECO:0000256" key="1">
    <source>
        <dbReference type="SAM" id="SignalP"/>
    </source>
</evidence>
<keyword evidence="1" id="KW-0732">Signal</keyword>
<proteinExistence type="predicted"/>
<dbReference type="EMBL" id="PTPZ01000001">
    <property type="protein sequence ID" value="PPZ92599.1"/>
    <property type="molecule type" value="Genomic_DNA"/>
</dbReference>